<protein>
    <submittedName>
        <fullName evidence="2">Transcriptional regulator with XRE-family HTH domain</fullName>
    </submittedName>
</protein>
<keyword evidence="3" id="KW-1185">Reference proteome</keyword>
<feature type="domain" description="HTH cro/C1-type" evidence="1">
    <location>
        <begin position="13"/>
        <end position="69"/>
    </location>
</feature>
<name>A0ABS5A735_9PSEU</name>
<organism evidence="2 3">
    <name type="scientific">Crossiella equi</name>
    <dbReference type="NCBI Taxonomy" id="130796"/>
    <lineage>
        <taxon>Bacteria</taxon>
        <taxon>Bacillati</taxon>
        <taxon>Actinomycetota</taxon>
        <taxon>Actinomycetes</taxon>
        <taxon>Pseudonocardiales</taxon>
        <taxon>Pseudonocardiaceae</taxon>
        <taxon>Crossiella</taxon>
    </lineage>
</organism>
<dbReference type="PROSITE" id="PS50943">
    <property type="entry name" value="HTH_CROC1"/>
    <property type="match status" value="1"/>
</dbReference>
<dbReference type="EMBL" id="JAGIOO010000001">
    <property type="protein sequence ID" value="MBP2472411.1"/>
    <property type="molecule type" value="Genomic_DNA"/>
</dbReference>
<reference evidence="2 3" key="1">
    <citation type="submission" date="2021-03" db="EMBL/GenBank/DDBJ databases">
        <title>Sequencing the genomes of 1000 actinobacteria strains.</title>
        <authorList>
            <person name="Klenk H.-P."/>
        </authorList>
    </citation>
    <scope>NUCLEOTIDE SEQUENCE [LARGE SCALE GENOMIC DNA]</scope>
    <source>
        <strain evidence="2 3">DSM 44580</strain>
    </source>
</reference>
<evidence type="ECO:0000313" key="3">
    <source>
        <dbReference type="Proteomes" id="UP001519363"/>
    </source>
</evidence>
<dbReference type="Proteomes" id="UP001519363">
    <property type="component" value="Unassembled WGS sequence"/>
</dbReference>
<proteinExistence type="predicted"/>
<dbReference type="RefSeq" id="WP_086781059.1">
    <property type="nucleotide sequence ID" value="NZ_JAGIOO010000001.1"/>
</dbReference>
<dbReference type="InterPro" id="IPR001387">
    <property type="entry name" value="Cro/C1-type_HTH"/>
</dbReference>
<dbReference type="InterPro" id="IPR010982">
    <property type="entry name" value="Lambda_DNA-bd_dom_sf"/>
</dbReference>
<dbReference type="Gene3D" id="1.10.260.40">
    <property type="entry name" value="lambda repressor-like DNA-binding domains"/>
    <property type="match status" value="1"/>
</dbReference>
<accession>A0ABS5A735</accession>
<comment type="caution">
    <text evidence="2">The sequence shown here is derived from an EMBL/GenBank/DDBJ whole genome shotgun (WGS) entry which is preliminary data.</text>
</comment>
<dbReference type="SUPFAM" id="SSF47413">
    <property type="entry name" value="lambda repressor-like DNA-binding domains"/>
    <property type="match status" value="1"/>
</dbReference>
<dbReference type="CDD" id="cd00093">
    <property type="entry name" value="HTH_XRE"/>
    <property type="match status" value="1"/>
</dbReference>
<evidence type="ECO:0000313" key="2">
    <source>
        <dbReference type="EMBL" id="MBP2472411.1"/>
    </source>
</evidence>
<evidence type="ECO:0000259" key="1">
    <source>
        <dbReference type="PROSITE" id="PS50943"/>
    </source>
</evidence>
<gene>
    <name evidence="2" type="ORF">JOF53_001283</name>
</gene>
<sequence>MRAVEASDFGRFVQAFRHAHSPRLNQQDLANWMGVSQPRVSQIEGAQSAITSDVILDWCQVLRVPPHIASVFLGATVSSEFDALTADQATSLLDLRLASSRSPVDLAGAADLALVRSMTATFRSLDNRHGGGHPSIRLAASAFLDTNARPLVLHARATAAIKNQLRRAVAELLHLVGWIEYDTGHPAMGRALLLEAVELCEEAGDPALTAEIMGGVSHHAAFLRDQRGARDMALAAKQSAKASGVVAIQAEAAVLEAHGYALAGNRMASVRSLKAAEALFAAIDPADTPTWMGYFDEAYLAAKFGHVLLELRALPAAEKFARRSLRMSEGYERGKLFNTVLLASILAEQRNADEAAELGRAAIKMARDVNSVRATMYLADLARRLAPARGLPAVRALFRSMKRSGVPVPNRR</sequence>